<name>A0ACC0M5Z0_RHOML</name>
<keyword evidence="2" id="KW-1185">Reference proteome</keyword>
<dbReference type="Proteomes" id="UP001062846">
    <property type="component" value="Chromosome 10"/>
</dbReference>
<sequence>MDSPLDDSACHQFPSTSTSTLKKARKGVGTDEMDEDTITGFENVHNASDMPLYTPEHMMDDVVHTSIMGNCGSHTGAPIDQHKLNMDEEVKMQQEVVLEMQGKVDGEGEQVQVQVQVDEGVIEERALTRPSKKRGSRTVKACKATRTPYVAEPVVKDSKIQQEVVLEMIDCGFYTLRFMEHWTGGMMNTCELEANMGIDMRKRLLVWFILSPHNNSRDDVQQKCR</sequence>
<dbReference type="EMBL" id="CM046397">
    <property type="protein sequence ID" value="KAI8535932.1"/>
    <property type="molecule type" value="Genomic_DNA"/>
</dbReference>
<accession>A0ACC0M5Z0</accession>
<evidence type="ECO:0000313" key="1">
    <source>
        <dbReference type="EMBL" id="KAI8535932.1"/>
    </source>
</evidence>
<reference evidence="1" key="1">
    <citation type="submission" date="2022-02" db="EMBL/GenBank/DDBJ databases">
        <title>Plant Genome Project.</title>
        <authorList>
            <person name="Zhang R.-G."/>
        </authorList>
    </citation>
    <scope>NUCLEOTIDE SEQUENCE</scope>
    <source>
        <strain evidence="1">AT1</strain>
    </source>
</reference>
<gene>
    <name evidence="1" type="ORF">RHMOL_Rhmol10G0214200</name>
</gene>
<organism evidence="1 2">
    <name type="scientific">Rhododendron molle</name>
    <name type="common">Chinese azalea</name>
    <name type="synonym">Azalea mollis</name>
    <dbReference type="NCBI Taxonomy" id="49168"/>
    <lineage>
        <taxon>Eukaryota</taxon>
        <taxon>Viridiplantae</taxon>
        <taxon>Streptophyta</taxon>
        <taxon>Embryophyta</taxon>
        <taxon>Tracheophyta</taxon>
        <taxon>Spermatophyta</taxon>
        <taxon>Magnoliopsida</taxon>
        <taxon>eudicotyledons</taxon>
        <taxon>Gunneridae</taxon>
        <taxon>Pentapetalae</taxon>
        <taxon>asterids</taxon>
        <taxon>Ericales</taxon>
        <taxon>Ericaceae</taxon>
        <taxon>Ericoideae</taxon>
        <taxon>Rhodoreae</taxon>
        <taxon>Rhododendron</taxon>
    </lineage>
</organism>
<evidence type="ECO:0000313" key="2">
    <source>
        <dbReference type="Proteomes" id="UP001062846"/>
    </source>
</evidence>
<proteinExistence type="predicted"/>
<protein>
    <submittedName>
        <fullName evidence="1">Uncharacterized protein</fullName>
    </submittedName>
</protein>
<comment type="caution">
    <text evidence="1">The sequence shown here is derived from an EMBL/GenBank/DDBJ whole genome shotgun (WGS) entry which is preliminary data.</text>
</comment>